<protein>
    <submittedName>
        <fullName evidence="1">Uncharacterized protein</fullName>
    </submittedName>
</protein>
<dbReference type="RefSeq" id="WP_183704424.1">
    <property type="nucleotide sequence ID" value="NZ_JACHFE010000006.1"/>
</dbReference>
<proteinExistence type="predicted"/>
<evidence type="ECO:0000313" key="2">
    <source>
        <dbReference type="Proteomes" id="UP000591735"/>
    </source>
</evidence>
<comment type="caution">
    <text evidence="1">The sequence shown here is derived from an EMBL/GenBank/DDBJ whole genome shotgun (WGS) entry which is preliminary data.</text>
</comment>
<dbReference type="Proteomes" id="UP000591735">
    <property type="component" value="Unassembled WGS sequence"/>
</dbReference>
<name>A0A840UHU1_9GAMM</name>
<reference evidence="1 2" key="1">
    <citation type="submission" date="2020-08" db="EMBL/GenBank/DDBJ databases">
        <title>Genomic Encyclopedia of Type Strains, Phase IV (KMG-IV): sequencing the most valuable type-strain genomes for metagenomic binning, comparative biology and taxonomic classification.</title>
        <authorList>
            <person name="Goeker M."/>
        </authorList>
    </citation>
    <scope>NUCLEOTIDE SEQUENCE [LARGE SCALE GENOMIC DNA]</scope>
    <source>
        <strain evidence="1 2">DSM 22359</strain>
    </source>
</reference>
<organism evidence="1 2">
    <name type="scientific">Marinobacter oulmenensis</name>
    <dbReference type="NCBI Taxonomy" id="643747"/>
    <lineage>
        <taxon>Bacteria</taxon>
        <taxon>Pseudomonadati</taxon>
        <taxon>Pseudomonadota</taxon>
        <taxon>Gammaproteobacteria</taxon>
        <taxon>Pseudomonadales</taxon>
        <taxon>Marinobacteraceae</taxon>
        <taxon>Marinobacter</taxon>
    </lineage>
</organism>
<accession>A0A840UHU1</accession>
<keyword evidence="2" id="KW-1185">Reference proteome</keyword>
<dbReference type="EMBL" id="JACHFE010000006">
    <property type="protein sequence ID" value="MBB5321885.1"/>
    <property type="molecule type" value="Genomic_DNA"/>
</dbReference>
<dbReference type="InterPro" id="IPR046902">
    <property type="entry name" value="ABC-3C_MC4"/>
</dbReference>
<sequence>MNKLPYVQPEREVFYCLGILLLVISALAETKKGKKVLTIDKLQSFYFLASRPDFLNSVLVLAGKTSLAIDEVDYYTVETISLNIDELFDRQRILQMIKILSSKDYMDAGYSKTDGYFFNLTYEGHIAASKLEGSYFEKVRGFIERISAFQSYSPNKINGYIKSVLVRG</sequence>
<dbReference type="AlphaFoldDB" id="A0A840UHU1"/>
<evidence type="ECO:0000313" key="1">
    <source>
        <dbReference type="EMBL" id="MBB5321885.1"/>
    </source>
</evidence>
<dbReference type="Pfam" id="PF20290">
    <property type="entry name" value="MC4"/>
    <property type="match status" value="1"/>
</dbReference>
<gene>
    <name evidence="1" type="ORF">HNR38_002380</name>
</gene>